<evidence type="ECO:0000313" key="3">
    <source>
        <dbReference type="Proteomes" id="UP000000561"/>
    </source>
</evidence>
<dbReference type="AlphaFoldDB" id="A0A0D1CR91"/>
<evidence type="ECO:0000313" key="2">
    <source>
        <dbReference type="EMBL" id="KIS69068.1"/>
    </source>
</evidence>
<proteinExistence type="predicted"/>
<keyword evidence="3" id="KW-1185">Reference proteome</keyword>
<evidence type="ECO:0000256" key="1">
    <source>
        <dbReference type="SAM" id="MobiDB-lite"/>
    </source>
</evidence>
<feature type="region of interest" description="Disordered" evidence="1">
    <location>
        <begin position="50"/>
        <end position="97"/>
    </location>
</feature>
<dbReference type="VEuPathDB" id="FungiDB:UMAG_03047"/>
<dbReference type="EMBL" id="CM003146">
    <property type="protein sequence ID" value="KIS69068.1"/>
    <property type="molecule type" value="Genomic_DNA"/>
</dbReference>
<dbReference type="InParanoid" id="A0A0D1CR91"/>
<dbReference type="RefSeq" id="XP_011389420.1">
    <property type="nucleotide sequence ID" value="XM_011391118.1"/>
</dbReference>
<dbReference type="KEGG" id="uma:UMAG_03047"/>
<dbReference type="Proteomes" id="UP000000561">
    <property type="component" value="Chromosome 7"/>
</dbReference>
<name>A0A0D1CR91_MYCMD</name>
<gene>
    <name evidence="2" type="ORF">UMAG_03047</name>
</gene>
<feature type="compositionally biased region" description="Basic and acidic residues" evidence="1">
    <location>
        <begin position="77"/>
        <end position="97"/>
    </location>
</feature>
<dbReference type="GeneID" id="23563630"/>
<protein>
    <submittedName>
        <fullName evidence="2">Uncharacterized protein</fullName>
    </submittedName>
</protein>
<accession>A0A0D1CR91</accession>
<reference evidence="2 3" key="1">
    <citation type="journal article" date="2006" name="Nature">
        <title>Insights from the genome of the biotrophic fungal plant pathogen Ustilago maydis.</title>
        <authorList>
            <person name="Kamper J."/>
            <person name="Kahmann R."/>
            <person name="Bolker M."/>
            <person name="Ma L.J."/>
            <person name="Brefort T."/>
            <person name="Saville B.J."/>
            <person name="Banuett F."/>
            <person name="Kronstad J.W."/>
            <person name="Gold S.E."/>
            <person name="Muller O."/>
            <person name="Perlin M.H."/>
            <person name="Wosten H.A."/>
            <person name="de Vries R."/>
            <person name="Ruiz-Herrera J."/>
            <person name="Reynaga-Pena C.G."/>
            <person name="Snetselaar K."/>
            <person name="McCann M."/>
            <person name="Perez-Martin J."/>
            <person name="Feldbrugge M."/>
            <person name="Basse C.W."/>
            <person name="Steinberg G."/>
            <person name="Ibeas J.I."/>
            <person name="Holloman W."/>
            <person name="Guzman P."/>
            <person name="Farman M."/>
            <person name="Stajich J.E."/>
            <person name="Sentandreu R."/>
            <person name="Gonzalez-Prieto J.M."/>
            <person name="Kennell J.C."/>
            <person name="Molina L."/>
            <person name="Schirawski J."/>
            <person name="Mendoza-Mendoza A."/>
            <person name="Greilinger D."/>
            <person name="Munch K."/>
            <person name="Rossel N."/>
            <person name="Scherer M."/>
            <person name="Vranes M."/>
            <person name="Ladendorf O."/>
            <person name="Vincon V."/>
            <person name="Fuchs U."/>
            <person name="Sandrock B."/>
            <person name="Meng S."/>
            <person name="Ho E.C."/>
            <person name="Cahill M.J."/>
            <person name="Boyce K.J."/>
            <person name="Klose J."/>
            <person name="Klosterman S.J."/>
            <person name="Deelstra H.J."/>
            <person name="Ortiz-Castellanos L."/>
            <person name="Li W."/>
            <person name="Sanchez-Alonso P."/>
            <person name="Schreier P.H."/>
            <person name="Hauser-Hahn I."/>
            <person name="Vaupel M."/>
            <person name="Koopmann E."/>
            <person name="Friedrich G."/>
            <person name="Voss H."/>
            <person name="Schluter T."/>
            <person name="Margolis J."/>
            <person name="Platt D."/>
            <person name="Swimmer C."/>
            <person name="Gnirke A."/>
            <person name="Chen F."/>
            <person name="Vysotskaia V."/>
            <person name="Mannhaupt G."/>
            <person name="Guldener U."/>
            <person name="Munsterkotter M."/>
            <person name="Haase D."/>
            <person name="Oesterheld M."/>
            <person name="Mewes H.W."/>
            <person name="Mauceli E.W."/>
            <person name="DeCaprio D."/>
            <person name="Wade C.M."/>
            <person name="Butler J."/>
            <person name="Young S."/>
            <person name="Jaffe D.B."/>
            <person name="Calvo S."/>
            <person name="Nusbaum C."/>
            <person name="Galagan J."/>
            <person name="Birren B.W."/>
        </authorList>
    </citation>
    <scope>NUCLEOTIDE SEQUENCE [LARGE SCALE GENOMIC DNA]</scope>
    <source>
        <strain evidence="3">DSM 14603 / FGSC 9021 / UM521</strain>
    </source>
</reference>
<organism evidence="2 3">
    <name type="scientific">Mycosarcoma maydis</name>
    <name type="common">Corn smut fungus</name>
    <name type="synonym">Ustilago maydis</name>
    <dbReference type="NCBI Taxonomy" id="5270"/>
    <lineage>
        <taxon>Eukaryota</taxon>
        <taxon>Fungi</taxon>
        <taxon>Dikarya</taxon>
        <taxon>Basidiomycota</taxon>
        <taxon>Ustilaginomycotina</taxon>
        <taxon>Ustilaginomycetes</taxon>
        <taxon>Ustilaginales</taxon>
        <taxon>Ustilaginaceae</taxon>
        <taxon>Mycosarcoma</taxon>
    </lineage>
</organism>
<sequence>MADFPSGYCSIERFGEAVSQILSCATCHLGLIPVEQRLTRTEARKVVRSSSSKESLCRPKKSGGACAADSGRRRWRREVSAKVRRQDHAKTQSTDRNEVFKAVPHGVEVSECYFTV</sequence>